<gene>
    <name evidence="2" type="ORF">SacglDRAFT_04223</name>
</gene>
<dbReference type="HOGENOM" id="CLU_178547_0_0_11"/>
<accession>I1D7X9</accession>
<dbReference type="STRING" id="928724.SacglDRAFT_04223"/>
<evidence type="ECO:0000313" key="2">
    <source>
        <dbReference type="EMBL" id="EIF01054.1"/>
    </source>
</evidence>
<dbReference type="AlphaFoldDB" id="I1D7X9"/>
<dbReference type="eggNOG" id="ENOG5033YIN">
    <property type="taxonomic scope" value="Bacteria"/>
</dbReference>
<keyword evidence="3" id="KW-1185">Reference proteome</keyword>
<name>I1D7X9_9PSEU</name>
<evidence type="ECO:0000313" key="3">
    <source>
        <dbReference type="Proteomes" id="UP000005087"/>
    </source>
</evidence>
<protein>
    <submittedName>
        <fullName evidence="2">Uncharacterized protein</fullName>
    </submittedName>
</protein>
<feature type="region of interest" description="Disordered" evidence="1">
    <location>
        <begin position="46"/>
        <end position="69"/>
    </location>
</feature>
<evidence type="ECO:0000256" key="1">
    <source>
        <dbReference type="SAM" id="MobiDB-lite"/>
    </source>
</evidence>
<proteinExistence type="predicted"/>
<dbReference type="EMBL" id="CM001484">
    <property type="protein sequence ID" value="EIF01054.1"/>
    <property type="molecule type" value="Genomic_DNA"/>
</dbReference>
<organism evidence="2 3">
    <name type="scientific">Saccharomonospora glauca K62</name>
    <dbReference type="NCBI Taxonomy" id="928724"/>
    <lineage>
        <taxon>Bacteria</taxon>
        <taxon>Bacillati</taxon>
        <taxon>Actinomycetota</taxon>
        <taxon>Actinomycetes</taxon>
        <taxon>Pseudonocardiales</taxon>
        <taxon>Pseudonocardiaceae</taxon>
        <taxon>Saccharomonospora</taxon>
    </lineage>
</organism>
<sequence length="117" mass="12397">MLTAGWVCQGEGRNVPVYDAESMTITARRVDRIADDFKASMEKLKGIQGENPFGEVEEPDNPEPVAGTVGKFTDGMRSEFDAAASRVSAASTALRDAVNAMSEADAVAADNLTAKDL</sequence>
<reference evidence="2 3" key="1">
    <citation type="submission" date="2011-09" db="EMBL/GenBank/DDBJ databases">
        <authorList>
            <consortium name="US DOE Joint Genome Institute (JGI-PGF)"/>
            <person name="Lucas S."/>
            <person name="Han J."/>
            <person name="Lapidus A."/>
            <person name="Cheng J.-F."/>
            <person name="Goodwin L."/>
            <person name="Pitluck S."/>
            <person name="Peters L."/>
            <person name="Land M.L."/>
            <person name="Hauser L."/>
            <person name="Brambilla E."/>
            <person name="Klenk H.-P."/>
            <person name="Woyke T.J."/>
        </authorList>
    </citation>
    <scope>NUCLEOTIDE SEQUENCE [LARGE SCALE GENOMIC DNA]</scope>
    <source>
        <strain evidence="2 3">K62</strain>
    </source>
</reference>
<dbReference type="Proteomes" id="UP000005087">
    <property type="component" value="Chromosome"/>
</dbReference>
<reference evidence="3" key="2">
    <citation type="submission" date="2012-01" db="EMBL/GenBank/DDBJ databases">
        <title>Noncontiguous Finished sequence of chromosome of Saccharomonospora glauca K62.</title>
        <authorList>
            <consortium name="US DOE Joint Genome Institute"/>
            <person name="Lucas S."/>
            <person name="Han J."/>
            <person name="Lapidus A."/>
            <person name="Cheng J.-F."/>
            <person name="Goodwin L."/>
            <person name="Pitluck S."/>
            <person name="Peters L."/>
            <person name="Mikhailova N."/>
            <person name="Held B."/>
            <person name="Detter J.C."/>
            <person name="Han C."/>
            <person name="Tapia R."/>
            <person name="Land M."/>
            <person name="Hauser L."/>
            <person name="Kyrpides N."/>
            <person name="Ivanova N."/>
            <person name="Pagani I."/>
            <person name="Brambilla E.-M."/>
            <person name="Klenk H.-P."/>
            <person name="Woyke T."/>
        </authorList>
    </citation>
    <scope>NUCLEOTIDE SEQUENCE [LARGE SCALE GENOMIC DNA]</scope>
    <source>
        <strain evidence="3">K62</strain>
    </source>
</reference>